<dbReference type="InterPro" id="IPR053876">
    <property type="entry name" value="Phage_int_M"/>
</dbReference>
<dbReference type="Gene3D" id="1.10.150.130">
    <property type="match status" value="1"/>
</dbReference>
<sequence length="388" mass="43231">MARALNKISDTFAKSALGPGRHSDGGGLYLNVKPGGAKSWIFMFTRGGKRQAVGLGPYPAIRLASARIKAIELRSAVAEGSDPKALRTPQRELSFAECAEEFLESMEPQWRNAKHRAQWRMTLGDAYCAAILGKRVSHINTEDILAVLNPIWINKPETASRIRGRVERVLDFAKARGWRTGENPALWRGHLKSILPPRQKLSRGHHAAMGYRQVPALVERLQHSDALAARALEFLICCAARSGEVLGARWEEFDLEAGIWKIPAERTKAGRPHRVPLSKQAQELIRGLDQARTSEFVFAGQRAGRHLSAMAMEMLLRRLRVADVTVHGFRSSFRDWAGEETAHARETAEAALAHVVGDATERAYRRADALEKRRLLMQDWANFIKGGS</sequence>
<protein>
    <submittedName>
        <fullName evidence="8">Integrase</fullName>
    </submittedName>
</protein>
<dbReference type="InterPro" id="IPR002104">
    <property type="entry name" value="Integrase_catalytic"/>
</dbReference>
<evidence type="ECO:0000259" key="6">
    <source>
        <dbReference type="PROSITE" id="PS51898"/>
    </source>
</evidence>
<dbReference type="Gene3D" id="3.30.160.390">
    <property type="entry name" value="Integrase, DNA-binding domain"/>
    <property type="match status" value="1"/>
</dbReference>
<dbReference type="Pfam" id="PF22022">
    <property type="entry name" value="Phage_int_M"/>
    <property type="match status" value="1"/>
</dbReference>
<organism evidence="8 9">
    <name type="scientific">Devosia psychrophila</name>
    <dbReference type="NCBI Taxonomy" id="728005"/>
    <lineage>
        <taxon>Bacteria</taxon>
        <taxon>Pseudomonadati</taxon>
        <taxon>Pseudomonadota</taxon>
        <taxon>Alphaproteobacteria</taxon>
        <taxon>Hyphomicrobiales</taxon>
        <taxon>Devosiaceae</taxon>
        <taxon>Devosia</taxon>
    </lineage>
</organism>
<name>A0ABR5DX65_9HYPH</name>
<dbReference type="Gene3D" id="1.10.443.10">
    <property type="entry name" value="Intergrase catalytic core"/>
    <property type="match status" value="1"/>
</dbReference>
<dbReference type="PROSITE" id="PS51900">
    <property type="entry name" value="CB"/>
    <property type="match status" value="1"/>
</dbReference>
<comment type="caution">
    <text evidence="8">The sequence shown here is derived from an EMBL/GenBank/DDBJ whole genome shotgun (WGS) entry which is preliminary data.</text>
</comment>
<dbReference type="InterPro" id="IPR013762">
    <property type="entry name" value="Integrase-like_cat_sf"/>
</dbReference>
<keyword evidence="2" id="KW-0229">DNA integration</keyword>
<dbReference type="CDD" id="cd00801">
    <property type="entry name" value="INT_P4_C"/>
    <property type="match status" value="1"/>
</dbReference>
<comment type="similarity">
    <text evidence="1">Belongs to the 'phage' integrase family.</text>
</comment>
<dbReference type="EMBL" id="LAPV01000129">
    <property type="protein sequence ID" value="KKC32602.1"/>
    <property type="molecule type" value="Genomic_DNA"/>
</dbReference>
<dbReference type="Pfam" id="PF13356">
    <property type="entry name" value="Arm-DNA-bind_3"/>
    <property type="match status" value="1"/>
</dbReference>
<reference evidence="8 9" key="1">
    <citation type="submission" date="2015-03" db="EMBL/GenBank/DDBJ databases">
        <authorList>
            <person name="Lepp D."/>
            <person name="Hassan Y.I."/>
            <person name="Li X.-Z."/>
            <person name="Zhou T."/>
        </authorList>
    </citation>
    <scope>NUCLEOTIDE SEQUENCE [LARGE SCALE GENOMIC DNA]</scope>
    <source>
        <strain evidence="8 9">Cr7-05</strain>
    </source>
</reference>
<evidence type="ECO:0000256" key="4">
    <source>
        <dbReference type="ARBA" id="ARBA00023172"/>
    </source>
</evidence>
<keyword evidence="9" id="KW-1185">Reference proteome</keyword>
<accession>A0ABR5DX65</accession>
<dbReference type="SUPFAM" id="SSF56349">
    <property type="entry name" value="DNA breaking-rejoining enzymes"/>
    <property type="match status" value="1"/>
</dbReference>
<evidence type="ECO:0000259" key="7">
    <source>
        <dbReference type="PROSITE" id="PS51900"/>
    </source>
</evidence>
<dbReference type="InterPro" id="IPR038488">
    <property type="entry name" value="Integrase_DNA-bd_sf"/>
</dbReference>
<evidence type="ECO:0000256" key="2">
    <source>
        <dbReference type="ARBA" id="ARBA00022908"/>
    </source>
</evidence>
<evidence type="ECO:0000313" key="9">
    <source>
        <dbReference type="Proteomes" id="UP000033519"/>
    </source>
</evidence>
<dbReference type="InterPro" id="IPR025166">
    <property type="entry name" value="Integrase_DNA_bind_dom"/>
</dbReference>
<dbReference type="PROSITE" id="PS51898">
    <property type="entry name" value="TYR_RECOMBINASE"/>
    <property type="match status" value="1"/>
</dbReference>
<dbReference type="RefSeq" id="WP_046171297.1">
    <property type="nucleotide sequence ID" value="NZ_FOMB01000006.1"/>
</dbReference>
<dbReference type="Pfam" id="PF00589">
    <property type="entry name" value="Phage_integrase"/>
    <property type="match status" value="1"/>
</dbReference>
<evidence type="ECO:0000256" key="5">
    <source>
        <dbReference type="PROSITE-ProRule" id="PRU01248"/>
    </source>
</evidence>
<dbReference type="InterPro" id="IPR011010">
    <property type="entry name" value="DNA_brk_join_enz"/>
</dbReference>
<feature type="domain" description="Core-binding (CB)" evidence="7">
    <location>
        <begin position="93"/>
        <end position="174"/>
    </location>
</feature>
<proteinExistence type="inferred from homology"/>
<evidence type="ECO:0000313" key="8">
    <source>
        <dbReference type="EMBL" id="KKC32602.1"/>
    </source>
</evidence>
<dbReference type="InterPro" id="IPR050808">
    <property type="entry name" value="Phage_Integrase"/>
</dbReference>
<dbReference type="PANTHER" id="PTHR30629">
    <property type="entry name" value="PROPHAGE INTEGRASE"/>
    <property type="match status" value="1"/>
</dbReference>
<keyword evidence="4" id="KW-0233">DNA recombination</keyword>
<gene>
    <name evidence="8" type="ORF">WH91_12250</name>
</gene>
<dbReference type="InterPro" id="IPR010998">
    <property type="entry name" value="Integrase_recombinase_N"/>
</dbReference>
<evidence type="ECO:0000256" key="1">
    <source>
        <dbReference type="ARBA" id="ARBA00008857"/>
    </source>
</evidence>
<dbReference type="PANTHER" id="PTHR30629:SF2">
    <property type="entry name" value="PROPHAGE INTEGRASE INTS-RELATED"/>
    <property type="match status" value="1"/>
</dbReference>
<keyword evidence="3 5" id="KW-0238">DNA-binding</keyword>
<dbReference type="Proteomes" id="UP000033519">
    <property type="component" value="Unassembled WGS sequence"/>
</dbReference>
<evidence type="ECO:0000256" key="3">
    <source>
        <dbReference type="ARBA" id="ARBA00023125"/>
    </source>
</evidence>
<dbReference type="InterPro" id="IPR044068">
    <property type="entry name" value="CB"/>
</dbReference>
<feature type="domain" description="Tyr recombinase" evidence="6">
    <location>
        <begin position="204"/>
        <end position="377"/>
    </location>
</feature>